<organism evidence="7">
    <name type="scientific">Octopus bimaculoides</name>
    <name type="common">California two-spotted octopus</name>
    <dbReference type="NCBI Taxonomy" id="37653"/>
    <lineage>
        <taxon>Eukaryota</taxon>
        <taxon>Metazoa</taxon>
        <taxon>Spiralia</taxon>
        <taxon>Lophotrochozoa</taxon>
        <taxon>Mollusca</taxon>
        <taxon>Cephalopoda</taxon>
        <taxon>Coleoidea</taxon>
        <taxon>Octopodiformes</taxon>
        <taxon>Octopoda</taxon>
        <taxon>Incirrata</taxon>
        <taxon>Octopodidae</taxon>
        <taxon>Octopus</taxon>
    </lineage>
</organism>
<sequence length="321" mass="37029">CTPERLDDSEYSFTLDGYIYLNSSRTLLNQSEFIRDPQGISICADIYNIDAPMDLKIYLLFSGILSSSVALIITVTVYFSIPKLRTLPGKLTIGLLSSMFVTQVVYFIEIVMQRRLVCNVFDIFFHYFMLATAFWMNVISFDASYKFSGIIKFPIAEKQGKRFILYSLYAWMSPLIFVIATLIYLQIISPKDPDEYFCWYDRNGLLTWFVGVPLITILSMNMLIFSVTVVGLCLARKNSSNHLGVRKDVGIMIYFKLSLIMGLTWYFMPLFAFAEIYDVYDVSIIVNAFIGLIISITLLSTKVVRRHFKQSCSKCWYKMHC</sequence>
<accession>A0A0L8H6W0</accession>
<proteinExistence type="predicted"/>
<evidence type="ECO:0000256" key="4">
    <source>
        <dbReference type="ARBA" id="ARBA00023136"/>
    </source>
</evidence>
<dbReference type="InterPro" id="IPR053231">
    <property type="entry name" value="GPCR_LN-TM7"/>
</dbReference>
<feature type="transmembrane region" description="Helical" evidence="5">
    <location>
        <begin position="163"/>
        <end position="185"/>
    </location>
</feature>
<feature type="transmembrane region" description="Helical" evidence="5">
    <location>
        <begin position="205"/>
        <end position="232"/>
    </location>
</feature>
<evidence type="ECO:0000313" key="7">
    <source>
        <dbReference type="EMBL" id="KOF84829.1"/>
    </source>
</evidence>
<dbReference type="CDD" id="cd15039">
    <property type="entry name" value="7tmB3_Methuselah-like"/>
    <property type="match status" value="1"/>
</dbReference>
<gene>
    <name evidence="7" type="ORF">OCBIM_22021294mg</name>
</gene>
<evidence type="ECO:0000256" key="2">
    <source>
        <dbReference type="ARBA" id="ARBA00022692"/>
    </source>
</evidence>
<dbReference type="PANTHER" id="PTHR45902">
    <property type="entry name" value="LATROPHILIN RECEPTOR-LIKE PROTEIN A"/>
    <property type="match status" value="1"/>
</dbReference>
<feature type="transmembrane region" description="Helical" evidence="5">
    <location>
        <begin position="57"/>
        <end position="79"/>
    </location>
</feature>
<feature type="non-terminal residue" evidence="7">
    <location>
        <position position="1"/>
    </location>
</feature>
<name>A0A0L8H6W0_OCTBM</name>
<dbReference type="PANTHER" id="PTHR45902:SF4">
    <property type="entry name" value="G-PROTEIN COUPLED RECEPTORS FAMILY 2 PROFILE 2 DOMAIN-CONTAINING PROTEIN"/>
    <property type="match status" value="1"/>
</dbReference>
<evidence type="ECO:0000256" key="1">
    <source>
        <dbReference type="ARBA" id="ARBA00004141"/>
    </source>
</evidence>
<dbReference type="Pfam" id="PF00002">
    <property type="entry name" value="7tm_2"/>
    <property type="match status" value="1"/>
</dbReference>
<dbReference type="GO" id="GO:0007166">
    <property type="term" value="P:cell surface receptor signaling pathway"/>
    <property type="evidence" value="ECO:0007669"/>
    <property type="project" value="InterPro"/>
</dbReference>
<feature type="transmembrane region" description="Helical" evidence="5">
    <location>
        <begin position="124"/>
        <end position="143"/>
    </location>
</feature>
<feature type="transmembrane region" description="Helical" evidence="5">
    <location>
        <begin position="279"/>
        <end position="299"/>
    </location>
</feature>
<dbReference type="STRING" id="37653.A0A0L8H6W0"/>
<dbReference type="GO" id="GO:0016020">
    <property type="term" value="C:membrane"/>
    <property type="evidence" value="ECO:0007669"/>
    <property type="project" value="UniProtKB-SubCell"/>
</dbReference>
<dbReference type="InterPro" id="IPR017981">
    <property type="entry name" value="GPCR_2-like_7TM"/>
</dbReference>
<dbReference type="OrthoDB" id="6134459at2759"/>
<feature type="transmembrane region" description="Helical" evidence="5">
    <location>
        <begin position="91"/>
        <end position="112"/>
    </location>
</feature>
<keyword evidence="2 5" id="KW-0812">Transmembrane</keyword>
<dbReference type="Gene3D" id="1.20.1070.10">
    <property type="entry name" value="Rhodopsin 7-helix transmembrane proteins"/>
    <property type="match status" value="1"/>
</dbReference>
<reference evidence="7" key="1">
    <citation type="submission" date="2015-07" db="EMBL/GenBank/DDBJ databases">
        <title>MeaNS - Measles Nucleotide Surveillance Program.</title>
        <authorList>
            <person name="Tran T."/>
            <person name="Druce J."/>
        </authorList>
    </citation>
    <scope>NUCLEOTIDE SEQUENCE</scope>
    <source>
        <strain evidence="7">UCB-OBI-ISO-001</strain>
        <tissue evidence="7">Gonad</tissue>
    </source>
</reference>
<protein>
    <recommendedName>
        <fullName evidence="6">G-protein coupled receptors family 2 profile 2 domain-containing protein</fullName>
    </recommendedName>
</protein>
<keyword evidence="3 5" id="KW-1133">Transmembrane helix</keyword>
<dbReference type="EMBL" id="KQ419026">
    <property type="protein sequence ID" value="KOF84829.1"/>
    <property type="molecule type" value="Genomic_DNA"/>
</dbReference>
<feature type="domain" description="G-protein coupled receptors family 2 profile 2" evidence="6">
    <location>
        <begin position="56"/>
        <end position="302"/>
    </location>
</feature>
<dbReference type="InterPro" id="IPR000832">
    <property type="entry name" value="GPCR_2_secretin-like"/>
</dbReference>
<dbReference type="GO" id="GO:0004930">
    <property type="term" value="F:G protein-coupled receptor activity"/>
    <property type="evidence" value="ECO:0007669"/>
    <property type="project" value="InterPro"/>
</dbReference>
<comment type="subcellular location">
    <subcellularLocation>
        <location evidence="1">Membrane</location>
        <topology evidence="1">Multi-pass membrane protein</topology>
    </subcellularLocation>
</comment>
<dbReference type="AlphaFoldDB" id="A0A0L8H6W0"/>
<evidence type="ECO:0000259" key="6">
    <source>
        <dbReference type="PROSITE" id="PS50261"/>
    </source>
</evidence>
<feature type="transmembrane region" description="Helical" evidence="5">
    <location>
        <begin position="253"/>
        <end position="273"/>
    </location>
</feature>
<evidence type="ECO:0000256" key="5">
    <source>
        <dbReference type="SAM" id="Phobius"/>
    </source>
</evidence>
<dbReference type="PROSITE" id="PS50261">
    <property type="entry name" value="G_PROTEIN_RECEP_F2_4"/>
    <property type="match status" value="1"/>
</dbReference>
<keyword evidence="4 5" id="KW-0472">Membrane</keyword>
<evidence type="ECO:0000256" key="3">
    <source>
        <dbReference type="ARBA" id="ARBA00022989"/>
    </source>
</evidence>